<gene>
    <name evidence="2" type="ORF">K7X08_024622</name>
</gene>
<dbReference type="OrthoDB" id="1303382at2759"/>
<name>A0A9Q1RFV7_9SOLA</name>
<dbReference type="Proteomes" id="UP001152561">
    <property type="component" value="Unassembled WGS sequence"/>
</dbReference>
<keyword evidence="3" id="KW-1185">Reference proteome</keyword>
<sequence length="99" mass="10969">MELRGARQKKSRLPKAFGSNRGVGTSEGAGTVAAFAEYLSFVEAISDEFDAKLLRMRYGALLWDYAARKIDVNAMSDSEVPQKPVRPVIDFDKVETINV</sequence>
<feature type="compositionally biased region" description="Basic residues" evidence="1">
    <location>
        <begin position="1"/>
        <end position="13"/>
    </location>
</feature>
<proteinExistence type="predicted"/>
<reference evidence="3" key="1">
    <citation type="journal article" date="2023" name="Proc. Natl. Acad. Sci. U.S.A.">
        <title>Genomic and structural basis for evolution of tropane alkaloid biosynthesis.</title>
        <authorList>
            <person name="Wanga Y.-J."/>
            <person name="Taina T."/>
            <person name="Yua J.-Y."/>
            <person name="Lia J."/>
            <person name="Xua B."/>
            <person name="Chenc J."/>
            <person name="D'Auriad J.C."/>
            <person name="Huanga J.-P."/>
            <person name="Huanga S.-X."/>
        </authorList>
    </citation>
    <scope>NUCLEOTIDE SEQUENCE [LARGE SCALE GENOMIC DNA]</scope>
    <source>
        <strain evidence="3">cv. KIB-2019</strain>
    </source>
</reference>
<feature type="region of interest" description="Disordered" evidence="1">
    <location>
        <begin position="1"/>
        <end position="26"/>
    </location>
</feature>
<comment type="caution">
    <text evidence="2">The sequence shown here is derived from an EMBL/GenBank/DDBJ whole genome shotgun (WGS) entry which is preliminary data.</text>
</comment>
<evidence type="ECO:0000313" key="3">
    <source>
        <dbReference type="Proteomes" id="UP001152561"/>
    </source>
</evidence>
<accession>A0A9Q1RFV7</accession>
<dbReference type="PANTHER" id="PTHR33022">
    <property type="entry name" value="DUF1985 DOMAIN-CONTAINING PROTEIN"/>
    <property type="match status" value="1"/>
</dbReference>
<dbReference type="PANTHER" id="PTHR33022:SF21">
    <property type="entry name" value="UBIQUITIN-LIKE PROTEASE FAMILY PROFILE DOMAIN-CONTAINING PROTEIN"/>
    <property type="match status" value="1"/>
</dbReference>
<dbReference type="EMBL" id="JAJAGQ010000009">
    <property type="protein sequence ID" value="KAJ8553944.1"/>
    <property type="molecule type" value="Genomic_DNA"/>
</dbReference>
<evidence type="ECO:0000313" key="2">
    <source>
        <dbReference type="EMBL" id="KAJ8553944.1"/>
    </source>
</evidence>
<protein>
    <submittedName>
        <fullName evidence="2">Uncharacterized protein</fullName>
    </submittedName>
</protein>
<evidence type="ECO:0000256" key="1">
    <source>
        <dbReference type="SAM" id="MobiDB-lite"/>
    </source>
</evidence>
<organism evidence="2 3">
    <name type="scientific">Anisodus acutangulus</name>
    <dbReference type="NCBI Taxonomy" id="402998"/>
    <lineage>
        <taxon>Eukaryota</taxon>
        <taxon>Viridiplantae</taxon>
        <taxon>Streptophyta</taxon>
        <taxon>Embryophyta</taxon>
        <taxon>Tracheophyta</taxon>
        <taxon>Spermatophyta</taxon>
        <taxon>Magnoliopsida</taxon>
        <taxon>eudicotyledons</taxon>
        <taxon>Gunneridae</taxon>
        <taxon>Pentapetalae</taxon>
        <taxon>asterids</taxon>
        <taxon>lamiids</taxon>
        <taxon>Solanales</taxon>
        <taxon>Solanaceae</taxon>
        <taxon>Solanoideae</taxon>
        <taxon>Hyoscyameae</taxon>
        <taxon>Anisodus</taxon>
    </lineage>
</organism>
<dbReference type="AlphaFoldDB" id="A0A9Q1RFV7"/>